<reference evidence="3" key="1">
    <citation type="submission" date="2016-09" db="EMBL/GenBank/DDBJ databases">
        <authorList>
            <person name="Varghese N."/>
            <person name="Submissions S."/>
        </authorList>
    </citation>
    <scope>NUCLEOTIDE SEQUENCE [LARGE SCALE GENOMIC DNA]</scope>
    <source>
        <strain evidence="3">ANC 4422</strain>
    </source>
</reference>
<name>A0A1G6GLR9_9GAMM</name>
<dbReference type="Proteomes" id="UP000242501">
    <property type="component" value="Unassembled WGS sequence"/>
</dbReference>
<evidence type="ECO:0000313" key="2">
    <source>
        <dbReference type="EMBL" id="SDB82951.1"/>
    </source>
</evidence>
<evidence type="ECO:0000256" key="1">
    <source>
        <dbReference type="SAM" id="SignalP"/>
    </source>
</evidence>
<dbReference type="RefSeq" id="WP_092746645.1">
    <property type="nucleotide sequence ID" value="NZ_FMYL01000001.1"/>
</dbReference>
<keyword evidence="1" id="KW-0732">Signal</keyword>
<dbReference type="OrthoDB" id="7113598at2"/>
<proteinExistence type="predicted"/>
<protein>
    <submittedName>
        <fullName evidence="2">Uncharacterized protein</fullName>
    </submittedName>
</protein>
<organism evidence="2 3">
    <name type="scientific">Acinetobacter boissieri</name>
    <dbReference type="NCBI Taxonomy" id="1219383"/>
    <lineage>
        <taxon>Bacteria</taxon>
        <taxon>Pseudomonadati</taxon>
        <taxon>Pseudomonadota</taxon>
        <taxon>Gammaproteobacteria</taxon>
        <taxon>Moraxellales</taxon>
        <taxon>Moraxellaceae</taxon>
        <taxon>Acinetobacter</taxon>
    </lineage>
</organism>
<feature type="chain" id="PRO_5017454175" evidence="1">
    <location>
        <begin position="25"/>
        <end position="166"/>
    </location>
</feature>
<feature type="signal peptide" evidence="1">
    <location>
        <begin position="1"/>
        <end position="24"/>
    </location>
</feature>
<keyword evidence="3" id="KW-1185">Reference proteome</keyword>
<gene>
    <name evidence="2" type="ORF">SAMN05421733_101396</name>
</gene>
<evidence type="ECO:0000313" key="3">
    <source>
        <dbReference type="Proteomes" id="UP000242501"/>
    </source>
</evidence>
<dbReference type="AlphaFoldDB" id="A0A1G6GLR9"/>
<sequence>MLKKSKITLILVSAFLLGSTTTFAEDLVNYDGKPAQKIIYPINGKSGFVFNQLSQVFTVNSQGYNTIIVDSSTALSNAQISQIKSALEQGITIIIDAKAQMGTAQAVAQKIAGFSVNAEAIMIKKSTDSSGGYDVTPVSSAYSSSKTSTDDGTTRVSNTVNNVFGL</sequence>
<accession>A0A1G6GLR9</accession>
<dbReference type="EMBL" id="FMYL01000001">
    <property type="protein sequence ID" value="SDB82951.1"/>
    <property type="molecule type" value="Genomic_DNA"/>
</dbReference>